<evidence type="ECO:0000256" key="1">
    <source>
        <dbReference type="ARBA" id="ARBA00004651"/>
    </source>
</evidence>
<feature type="non-terminal residue" evidence="8">
    <location>
        <position position="188"/>
    </location>
</feature>
<keyword evidence="9" id="KW-1185">Reference proteome</keyword>
<dbReference type="PROSITE" id="PS50850">
    <property type="entry name" value="MFS"/>
    <property type="match status" value="1"/>
</dbReference>
<sequence>MTTLRTRHPLARYLAGAALARAGDEAVGPALLLAGLAATGAESAAALLFSAATAGAALGGPVLGALLDRSPRPGRLLAAALGLYALGTALIAAGLGRAPFGAVLAVAAAMGLAAPAVAGGWTSRLPGTVPAAVLPRANSLDALTYSAAGLVGPAIAAAAAWAAGPWGALAAAVLLIGAAAPFAWGRGA</sequence>
<keyword evidence="4 6" id="KW-1133">Transmembrane helix</keyword>
<keyword evidence="2" id="KW-1003">Cell membrane</keyword>
<organism evidence="8 9">
    <name type="scientific">Nocardiopsis endophytica</name>
    <dbReference type="NCBI Taxonomy" id="3018445"/>
    <lineage>
        <taxon>Bacteria</taxon>
        <taxon>Bacillati</taxon>
        <taxon>Actinomycetota</taxon>
        <taxon>Actinomycetes</taxon>
        <taxon>Streptosporangiales</taxon>
        <taxon>Nocardiopsidaceae</taxon>
        <taxon>Nocardiopsis</taxon>
    </lineage>
</organism>
<feature type="transmembrane region" description="Helical" evidence="6">
    <location>
        <begin position="76"/>
        <end position="96"/>
    </location>
</feature>
<feature type="transmembrane region" description="Helical" evidence="6">
    <location>
        <begin position="46"/>
        <end position="67"/>
    </location>
</feature>
<feature type="domain" description="Major facilitator superfamily (MFS) profile" evidence="7">
    <location>
        <begin position="1"/>
        <end position="188"/>
    </location>
</feature>
<comment type="subcellular location">
    <subcellularLocation>
        <location evidence="1">Cell membrane</location>
        <topology evidence="1">Multi-pass membrane protein</topology>
    </subcellularLocation>
</comment>
<dbReference type="Proteomes" id="UP001527866">
    <property type="component" value="Unassembled WGS sequence"/>
</dbReference>
<evidence type="ECO:0000256" key="4">
    <source>
        <dbReference type="ARBA" id="ARBA00022989"/>
    </source>
</evidence>
<evidence type="ECO:0000313" key="8">
    <source>
        <dbReference type="EMBL" id="MDA2815310.1"/>
    </source>
</evidence>
<feature type="transmembrane region" description="Helical" evidence="6">
    <location>
        <begin position="168"/>
        <end position="185"/>
    </location>
</feature>
<keyword evidence="3 6" id="KW-0812">Transmembrane</keyword>
<evidence type="ECO:0000313" key="9">
    <source>
        <dbReference type="Proteomes" id="UP001527866"/>
    </source>
</evidence>
<dbReference type="PANTHER" id="PTHR23513:SF11">
    <property type="entry name" value="STAPHYLOFERRIN A TRANSPORTER"/>
    <property type="match status" value="1"/>
</dbReference>
<keyword evidence="5 6" id="KW-0472">Membrane</keyword>
<proteinExistence type="predicted"/>
<dbReference type="PANTHER" id="PTHR23513">
    <property type="entry name" value="INTEGRAL MEMBRANE EFFLUX PROTEIN-RELATED"/>
    <property type="match status" value="1"/>
</dbReference>
<name>A0ABT4UEH9_9ACTN</name>
<gene>
    <name evidence="8" type="ORF">O4J56_32005</name>
</gene>
<reference evidence="8 9" key="1">
    <citation type="submission" date="2023-01" db="EMBL/GenBank/DDBJ databases">
        <title>Draft genome sequence of Nocardiopsis sp. RSe5-2 isolated from halophytes.</title>
        <authorList>
            <person name="Duangmal K."/>
            <person name="Chantavorakit T."/>
        </authorList>
    </citation>
    <scope>NUCLEOTIDE SEQUENCE [LARGE SCALE GENOMIC DNA]</scope>
    <source>
        <strain evidence="8 9">RSe5-2</strain>
    </source>
</reference>
<dbReference type="SUPFAM" id="SSF103473">
    <property type="entry name" value="MFS general substrate transporter"/>
    <property type="match status" value="1"/>
</dbReference>
<protein>
    <recommendedName>
        <fullName evidence="7">Major facilitator superfamily (MFS) profile domain-containing protein</fullName>
    </recommendedName>
</protein>
<dbReference type="Gene3D" id="1.20.1250.20">
    <property type="entry name" value="MFS general substrate transporter like domains"/>
    <property type="match status" value="1"/>
</dbReference>
<dbReference type="InterPro" id="IPR020846">
    <property type="entry name" value="MFS_dom"/>
</dbReference>
<accession>A0ABT4UEH9</accession>
<feature type="transmembrane region" description="Helical" evidence="6">
    <location>
        <begin position="142"/>
        <end position="162"/>
    </location>
</feature>
<dbReference type="EMBL" id="JAQFWQ010000211">
    <property type="protein sequence ID" value="MDA2815310.1"/>
    <property type="molecule type" value="Genomic_DNA"/>
</dbReference>
<feature type="transmembrane region" description="Helical" evidence="6">
    <location>
        <begin position="102"/>
        <end position="121"/>
    </location>
</feature>
<evidence type="ECO:0000256" key="2">
    <source>
        <dbReference type="ARBA" id="ARBA00022475"/>
    </source>
</evidence>
<comment type="caution">
    <text evidence="8">The sequence shown here is derived from an EMBL/GenBank/DDBJ whole genome shotgun (WGS) entry which is preliminary data.</text>
</comment>
<evidence type="ECO:0000259" key="7">
    <source>
        <dbReference type="PROSITE" id="PS50850"/>
    </source>
</evidence>
<evidence type="ECO:0000256" key="3">
    <source>
        <dbReference type="ARBA" id="ARBA00022692"/>
    </source>
</evidence>
<evidence type="ECO:0000256" key="5">
    <source>
        <dbReference type="ARBA" id="ARBA00023136"/>
    </source>
</evidence>
<dbReference type="InterPro" id="IPR036259">
    <property type="entry name" value="MFS_trans_sf"/>
</dbReference>
<evidence type="ECO:0000256" key="6">
    <source>
        <dbReference type="SAM" id="Phobius"/>
    </source>
</evidence>